<evidence type="ECO:0000256" key="1">
    <source>
        <dbReference type="ARBA" id="ARBA00001964"/>
    </source>
</evidence>
<dbReference type="InterPro" id="IPR005475">
    <property type="entry name" value="Transketolase-like_Pyr-bd"/>
</dbReference>
<evidence type="ECO:0000259" key="4">
    <source>
        <dbReference type="SMART" id="SM00861"/>
    </source>
</evidence>
<evidence type="ECO:0000313" key="5">
    <source>
        <dbReference type="EMBL" id="MDQ6596601.1"/>
    </source>
</evidence>
<gene>
    <name evidence="6" type="ORF">E2K98_22840</name>
    <name evidence="5" type="ORF">RCG21_09465</name>
</gene>
<dbReference type="InterPro" id="IPR033248">
    <property type="entry name" value="Transketolase_C"/>
</dbReference>
<keyword evidence="8" id="KW-1185">Reference proteome</keyword>
<sequence>MANLEAPRKGFADALIRLGERHDNLVVLDADCAKSNMTNLFKNRFPERFFNIGISECDLVGTAAGMAIAGKVPFANAYANFLTGRAFDQMRISVCYSNNNVKIVGHNAGTSAAQEGATHLPLEDISLMRSLPRMTVIVPADAVEMEKAVEAAYYHEGPIYLRVGKLPVPIVTKKEEPFEIGKAIKYREGSDITIISTGIMLDESLKAVEELEKQGVSAELLHIHTIKPIDREAIVASAAKTKNVISVEEHSIIGGLGSAVAEVLSENQPAKLRRIGTNDRFGVSGKMDELLDLFELRAHRIVSTANELLGEKVNSW</sequence>
<dbReference type="SMART" id="SM00861">
    <property type="entry name" value="Transket_pyr"/>
    <property type="match status" value="1"/>
</dbReference>
<evidence type="ECO:0000313" key="7">
    <source>
        <dbReference type="Proteomes" id="UP000295132"/>
    </source>
</evidence>
<reference evidence="5" key="2">
    <citation type="submission" date="2023-08" db="EMBL/GenBank/DDBJ databases">
        <title>Nitrogen cycling bacteria in agricultural field soils.</title>
        <authorList>
            <person name="Jang J."/>
        </authorList>
    </citation>
    <scope>NUCLEOTIDE SEQUENCE</scope>
    <source>
        <strain evidence="5">PS3-36</strain>
    </source>
</reference>
<name>A0A4R5VMA7_9BACI</name>
<evidence type="ECO:0000313" key="6">
    <source>
        <dbReference type="EMBL" id="TDK58485.1"/>
    </source>
</evidence>
<comment type="cofactor">
    <cofactor evidence="1">
        <name>thiamine diphosphate</name>
        <dbReference type="ChEBI" id="CHEBI:58937"/>
    </cofactor>
</comment>
<dbReference type="RefSeq" id="WP_133338295.1">
    <property type="nucleotide sequence ID" value="NZ_JAVGVR010000001.1"/>
</dbReference>
<comment type="caution">
    <text evidence="6">The sequence shown here is derived from an EMBL/GenBank/DDBJ whole genome shotgun (WGS) entry which is preliminary data.</text>
</comment>
<dbReference type="InterPro" id="IPR051157">
    <property type="entry name" value="PDH/Transketolase"/>
</dbReference>
<dbReference type="AlphaFoldDB" id="A0A4R5VMA7"/>
<dbReference type="Proteomes" id="UP000295132">
    <property type="component" value="Unassembled WGS sequence"/>
</dbReference>
<dbReference type="Gene3D" id="3.40.50.920">
    <property type="match status" value="1"/>
</dbReference>
<dbReference type="Pfam" id="PF02780">
    <property type="entry name" value="Transketolase_C"/>
    <property type="match status" value="1"/>
</dbReference>
<dbReference type="CDD" id="cd07033">
    <property type="entry name" value="TPP_PYR_DXS_TK_like"/>
    <property type="match status" value="1"/>
</dbReference>
<evidence type="ECO:0000256" key="2">
    <source>
        <dbReference type="ARBA" id="ARBA00007131"/>
    </source>
</evidence>
<evidence type="ECO:0000313" key="8">
    <source>
        <dbReference type="Proteomes" id="UP001178888"/>
    </source>
</evidence>
<protein>
    <submittedName>
        <fullName evidence="6">Transketolase family protein</fullName>
    </submittedName>
</protein>
<reference evidence="6 7" key="1">
    <citation type="submission" date="2019-03" db="EMBL/GenBank/DDBJ databases">
        <title>Bacillus niacini sp. nov. a Nicotinate-Metabolizing Mesophile Isolated from Soil.</title>
        <authorList>
            <person name="Zhang G."/>
        </authorList>
    </citation>
    <scope>NUCLEOTIDE SEQUENCE [LARGE SCALE GENOMIC DNA]</scope>
    <source>
        <strain evidence="6 7">WN066</strain>
    </source>
</reference>
<evidence type="ECO:0000256" key="3">
    <source>
        <dbReference type="ARBA" id="ARBA00023052"/>
    </source>
</evidence>
<dbReference type="Gene3D" id="3.40.50.970">
    <property type="match status" value="1"/>
</dbReference>
<dbReference type="SUPFAM" id="SSF52922">
    <property type="entry name" value="TK C-terminal domain-like"/>
    <property type="match status" value="1"/>
</dbReference>
<accession>A0A4R5VMA7</accession>
<keyword evidence="3" id="KW-0786">Thiamine pyrophosphate</keyword>
<dbReference type="EMBL" id="SMYO01000013">
    <property type="protein sequence ID" value="TDK58485.1"/>
    <property type="molecule type" value="Genomic_DNA"/>
</dbReference>
<dbReference type="Proteomes" id="UP001178888">
    <property type="component" value="Unassembled WGS sequence"/>
</dbReference>
<dbReference type="PANTHER" id="PTHR43825">
    <property type="entry name" value="PYRUVATE DEHYDROGENASE E1 COMPONENT"/>
    <property type="match status" value="1"/>
</dbReference>
<dbReference type="Pfam" id="PF02779">
    <property type="entry name" value="Transket_pyr"/>
    <property type="match status" value="1"/>
</dbReference>
<dbReference type="FunFam" id="3.40.50.970:FF:000129">
    <property type="entry name" value="Transketolase"/>
    <property type="match status" value="1"/>
</dbReference>
<dbReference type="InterPro" id="IPR029061">
    <property type="entry name" value="THDP-binding"/>
</dbReference>
<dbReference type="SUPFAM" id="SSF52518">
    <property type="entry name" value="Thiamin diphosphate-binding fold (THDP-binding)"/>
    <property type="match status" value="1"/>
</dbReference>
<proteinExistence type="inferred from homology"/>
<dbReference type="InterPro" id="IPR009014">
    <property type="entry name" value="Transketo_C/PFOR_II"/>
</dbReference>
<comment type="similarity">
    <text evidence="2">Belongs to the transketolase family.</text>
</comment>
<organism evidence="6 7">
    <name type="scientific">Bacillus salipaludis</name>
    <dbReference type="NCBI Taxonomy" id="2547811"/>
    <lineage>
        <taxon>Bacteria</taxon>
        <taxon>Bacillati</taxon>
        <taxon>Bacillota</taxon>
        <taxon>Bacilli</taxon>
        <taxon>Bacillales</taxon>
        <taxon>Bacillaceae</taxon>
        <taxon>Bacillus</taxon>
    </lineage>
</organism>
<feature type="domain" description="Transketolase-like pyrimidine-binding" evidence="4">
    <location>
        <begin position="5"/>
        <end position="170"/>
    </location>
</feature>
<dbReference type="EMBL" id="JAVGVR010000001">
    <property type="protein sequence ID" value="MDQ6596601.1"/>
    <property type="molecule type" value="Genomic_DNA"/>
</dbReference>
<dbReference type="PANTHER" id="PTHR43825:SF1">
    <property type="entry name" value="TRANSKETOLASE-LIKE PYRIMIDINE-BINDING DOMAIN-CONTAINING PROTEIN"/>
    <property type="match status" value="1"/>
</dbReference>